<accession>A0A8S5Q8H0</accession>
<name>A0A8S5Q8H0_9CAUD</name>
<organism evidence="1">
    <name type="scientific">Siphoviridae sp. ct5qs5</name>
    <dbReference type="NCBI Taxonomy" id="2825339"/>
    <lineage>
        <taxon>Viruses</taxon>
        <taxon>Duplodnaviria</taxon>
        <taxon>Heunggongvirae</taxon>
        <taxon>Uroviricota</taxon>
        <taxon>Caudoviricetes</taxon>
    </lineage>
</organism>
<protein>
    <submittedName>
        <fullName evidence="1">Uncharacterized protein</fullName>
    </submittedName>
</protein>
<dbReference type="EMBL" id="BK015603">
    <property type="protein sequence ID" value="DAE15344.1"/>
    <property type="molecule type" value="Genomic_DNA"/>
</dbReference>
<proteinExistence type="predicted"/>
<evidence type="ECO:0000313" key="1">
    <source>
        <dbReference type="EMBL" id="DAE15344.1"/>
    </source>
</evidence>
<sequence length="255" mass="28234">MESQALIIRALFLIFEVVESVAKQHKREFLGSWKSTRKHKKVLKTEILKFNQPPPGFPVGFFINKKKGNKKMNNNEFGAKLAKETLTGDIAAFLIDRLRQFPKPYQQMSEKEQGEQIEMAKTAARELVSKAVGIVASGGRKTVQAELGKITVDKGLKCEIKASVAYADELIAVAGKPILIVTNSDDEFTGGENNLRADPDQREMFENCNSEYTQADGEGVPDPVAAEVPALEDHSVVDAEFEEVEDSFRDDNDAA</sequence>
<reference evidence="1" key="1">
    <citation type="journal article" date="2021" name="Proc. Natl. Acad. Sci. U.S.A.">
        <title>A Catalog of Tens of Thousands of Viruses from Human Metagenomes Reveals Hidden Associations with Chronic Diseases.</title>
        <authorList>
            <person name="Tisza M.J."/>
            <person name="Buck C.B."/>
        </authorList>
    </citation>
    <scope>NUCLEOTIDE SEQUENCE</scope>
    <source>
        <strain evidence="1">Ct5qs5</strain>
    </source>
</reference>